<dbReference type="AlphaFoldDB" id="V5AN53"/>
<accession>V5AN53</accession>
<keyword evidence="2" id="KW-1133">Transmembrane helix</keyword>
<evidence type="ECO:0000256" key="1">
    <source>
        <dbReference type="SAM" id="MobiDB-lite"/>
    </source>
</evidence>
<evidence type="ECO:0000313" key="4">
    <source>
        <dbReference type="Proteomes" id="UP000017861"/>
    </source>
</evidence>
<feature type="transmembrane region" description="Helical" evidence="2">
    <location>
        <begin position="40"/>
        <end position="60"/>
    </location>
</feature>
<dbReference type="OrthoDB" id="10441980at2759"/>
<comment type="caution">
    <text evidence="3">The sequence shown here is derived from an EMBL/GenBank/DDBJ whole genome shotgun (WGS) entry which is preliminary data.</text>
</comment>
<gene>
    <name evidence="3" type="ORF">TCDM_10220</name>
</gene>
<feature type="region of interest" description="Disordered" evidence="1">
    <location>
        <begin position="156"/>
        <end position="209"/>
    </location>
</feature>
<name>V5AN53_TRYCR</name>
<dbReference type="Proteomes" id="UP000017861">
    <property type="component" value="Unassembled WGS sequence"/>
</dbReference>
<feature type="compositionally biased region" description="Polar residues" evidence="1">
    <location>
        <begin position="169"/>
        <end position="180"/>
    </location>
</feature>
<evidence type="ECO:0000313" key="3">
    <source>
        <dbReference type="EMBL" id="ESS62140.1"/>
    </source>
</evidence>
<protein>
    <submittedName>
        <fullName evidence="3">Mucin-associated surface protein (MASP)</fullName>
    </submittedName>
</protein>
<sequence>MKCLLLLLGWLCELFLLFLLSLFVDVLLVCVEGCRQVTGVMAMMMTGRVLLVCALCVLWCGAGGGFAKEAVASANGAASKTTPVDRIILNWHKLTHEECETDNTKNGTVNVPAMKRCIQVAMKGVCDTFYNKTPSEIHGPEVTDMCTYYAAIPEEPVEPPTPQWPQPDSAVSNTPTNEGTPKNAPEFDAAGREGKENDKKHDNKKEKAVETAAVKVITKNTDSDGDSSAAVSHTTSPLLPLLVACAAAAAVVAA</sequence>
<feature type="compositionally biased region" description="Basic and acidic residues" evidence="1">
    <location>
        <begin position="189"/>
        <end position="209"/>
    </location>
</feature>
<dbReference type="VEuPathDB" id="TriTrypDB:TCDM_10220"/>
<proteinExistence type="predicted"/>
<keyword evidence="2" id="KW-0472">Membrane</keyword>
<organism evidence="3 4">
    <name type="scientific">Trypanosoma cruzi Dm28c</name>
    <dbReference type="NCBI Taxonomy" id="1416333"/>
    <lineage>
        <taxon>Eukaryota</taxon>
        <taxon>Discoba</taxon>
        <taxon>Euglenozoa</taxon>
        <taxon>Kinetoplastea</taxon>
        <taxon>Metakinetoplastina</taxon>
        <taxon>Trypanosomatida</taxon>
        <taxon>Trypanosomatidae</taxon>
        <taxon>Trypanosoma</taxon>
        <taxon>Schizotrypanum</taxon>
    </lineage>
</organism>
<keyword evidence="2" id="KW-0812">Transmembrane</keyword>
<reference evidence="3 4" key="1">
    <citation type="journal article" date="2014" name="Genome Announc.">
        <title>Trypanosoma cruzi Clone Dm28c Draft Genome Sequence.</title>
        <authorList>
            <person name="Grisard E.C."/>
            <person name="Teixeira S.M."/>
            <person name="de Almeida L.G."/>
            <person name="Stoco P.H."/>
            <person name="Gerber A.L."/>
            <person name="Talavera-Lopez C."/>
            <person name="Lima O.C."/>
            <person name="Andersson B."/>
            <person name="de Vasconcelos A.T."/>
        </authorList>
    </citation>
    <scope>NUCLEOTIDE SEQUENCE [LARGE SCALE GENOMIC DNA]</scope>
    <source>
        <strain evidence="3 4">Dm28c</strain>
    </source>
</reference>
<dbReference type="EMBL" id="AYLP01000207">
    <property type="protein sequence ID" value="ESS62140.1"/>
    <property type="molecule type" value="Genomic_DNA"/>
</dbReference>
<evidence type="ECO:0000256" key="2">
    <source>
        <dbReference type="SAM" id="Phobius"/>
    </source>
</evidence>